<name>A0ABY8J8X8_9BRAD</name>
<dbReference type="PRINTS" id="PR00081">
    <property type="entry name" value="GDHRDH"/>
</dbReference>
<dbReference type="EMBL" id="CP121646">
    <property type="protein sequence ID" value="WFU61144.1"/>
    <property type="molecule type" value="Genomic_DNA"/>
</dbReference>
<sequence length="138" mass="14168">MRELAGKAAFVTGAASGIGLAMATAFARDGMKVMLADIETGPLDKAVDALRAGGADVHGVVCDVADPLSVDRAAEASFRAFGKVHVVCNNAGVAAGGGIDPISVGYWPVSIPSGLLWNFEWPSLPLTPTQPMVSRCSR</sequence>
<dbReference type="Gene3D" id="3.40.50.720">
    <property type="entry name" value="NAD(P)-binding Rossmann-like Domain"/>
    <property type="match status" value="1"/>
</dbReference>
<dbReference type="PANTHER" id="PTHR43669">
    <property type="entry name" value="5-KETO-D-GLUCONATE 5-REDUCTASE"/>
    <property type="match status" value="1"/>
</dbReference>
<keyword evidence="2" id="KW-0560">Oxidoreductase</keyword>
<dbReference type="SUPFAM" id="SSF51735">
    <property type="entry name" value="NAD(P)-binding Rossmann-fold domains"/>
    <property type="match status" value="1"/>
</dbReference>
<dbReference type="Pfam" id="PF00106">
    <property type="entry name" value="adh_short"/>
    <property type="match status" value="1"/>
</dbReference>
<dbReference type="Proteomes" id="UP001221546">
    <property type="component" value="Chromosome"/>
</dbReference>
<dbReference type="InterPro" id="IPR036291">
    <property type="entry name" value="NAD(P)-bd_dom_sf"/>
</dbReference>
<evidence type="ECO:0000256" key="1">
    <source>
        <dbReference type="ARBA" id="ARBA00006484"/>
    </source>
</evidence>
<gene>
    <name evidence="3" type="ORF">QA636_26870</name>
</gene>
<keyword evidence="4" id="KW-1185">Reference proteome</keyword>
<evidence type="ECO:0000256" key="2">
    <source>
        <dbReference type="ARBA" id="ARBA00023002"/>
    </source>
</evidence>
<protein>
    <submittedName>
        <fullName evidence="3">SDR family NAD(P)-dependent oxidoreductase</fullName>
    </submittedName>
</protein>
<dbReference type="CDD" id="cd05233">
    <property type="entry name" value="SDR_c"/>
    <property type="match status" value="1"/>
</dbReference>
<evidence type="ECO:0000313" key="3">
    <source>
        <dbReference type="EMBL" id="WFU61144.1"/>
    </source>
</evidence>
<evidence type="ECO:0000313" key="4">
    <source>
        <dbReference type="Proteomes" id="UP001221546"/>
    </source>
</evidence>
<dbReference type="InterPro" id="IPR002347">
    <property type="entry name" value="SDR_fam"/>
</dbReference>
<reference evidence="3 4" key="1">
    <citation type="submission" date="2023-04" db="EMBL/GenBank/DDBJ databases">
        <title>Australian commercial rhizobial inoculants.</title>
        <authorList>
            <person name="Kohlmeier M.G."/>
            <person name="O'Hara G.W."/>
            <person name="Colombi E."/>
            <person name="Ramsay J.P."/>
            <person name="Terpolilli J."/>
        </authorList>
    </citation>
    <scope>NUCLEOTIDE SEQUENCE [LARGE SCALE GENOMIC DNA]</scope>
    <source>
        <strain evidence="3 4">CB627</strain>
    </source>
</reference>
<dbReference type="PANTHER" id="PTHR43669:SF3">
    <property type="entry name" value="ALCOHOL DEHYDROGENASE, PUTATIVE (AFU_ORTHOLOGUE AFUA_3G03445)-RELATED"/>
    <property type="match status" value="1"/>
</dbReference>
<comment type="similarity">
    <text evidence="1">Belongs to the short-chain dehydrogenases/reductases (SDR) family.</text>
</comment>
<dbReference type="RefSeq" id="WP_310884815.1">
    <property type="nucleotide sequence ID" value="NZ_CP121646.1"/>
</dbReference>
<organism evidence="3 4">
    <name type="scientific">Bradyrhizobium brasilense</name>
    <dbReference type="NCBI Taxonomy" id="1419277"/>
    <lineage>
        <taxon>Bacteria</taxon>
        <taxon>Pseudomonadati</taxon>
        <taxon>Pseudomonadota</taxon>
        <taxon>Alphaproteobacteria</taxon>
        <taxon>Hyphomicrobiales</taxon>
        <taxon>Nitrobacteraceae</taxon>
        <taxon>Bradyrhizobium</taxon>
    </lineage>
</organism>
<accession>A0ABY8J8X8</accession>
<proteinExistence type="inferred from homology"/>